<sequence length="209" mass="23265">MNSILKKEFKAILPVIFSFLLLTFIIFSTGHIEQRYDLLIFLVLLALLPFINIIDKDNSSGWSSFSLALPIKRKDIVRAKYTLALCIALFTGIFLVFWGFAGSMASGSNTEPSAIIAVAMIAYLTAVVSLSISLPAAIGMGIKSAAAMFFLLFTVIYLMFTLQTKILNPAAVPYQGYPMTFYISVFIMSIAIMFISYLVTCHLFEKRDF</sequence>
<feature type="transmembrane region" description="Helical" evidence="1">
    <location>
        <begin position="38"/>
        <end position="54"/>
    </location>
</feature>
<gene>
    <name evidence="2" type="ORF">IAD22_02010</name>
</gene>
<dbReference type="Pfam" id="PF13346">
    <property type="entry name" value="ABC2_membrane_5"/>
    <property type="match status" value="1"/>
</dbReference>
<organism evidence="2 3">
    <name type="scientific">Candidatus Limousia pullorum</name>
    <dbReference type="NCBI Taxonomy" id="2840860"/>
    <lineage>
        <taxon>Bacteria</taxon>
        <taxon>Bacillati</taxon>
        <taxon>Bacillota</taxon>
        <taxon>Clostridia</taxon>
        <taxon>Eubacteriales</taxon>
        <taxon>Oscillospiraceae</taxon>
        <taxon>Oscillospiraceae incertae sedis</taxon>
        <taxon>Candidatus Limousia</taxon>
    </lineage>
</organism>
<feature type="transmembrane region" description="Helical" evidence="1">
    <location>
        <begin position="145"/>
        <end position="162"/>
    </location>
</feature>
<reference evidence="2" key="1">
    <citation type="submission" date="2020-10" db="EMBL/GenBank/DDBJ databases">
        <authorList>
            <person name="Gilroy R."/>
        </authorList>
    </citation>
    <scope>NUCLEOTIDE SEQUENCE</scope>
    <source>
        <strain evidence="2">ChiGjej1B1-1684</strain>
    </source>
</reference>
<feature type="transmembrane region" description="Helical" evidence="1">
    <location>
        <begin position="12"/>
        <end position="32"/>
    </location>
</feature>
<reference evidence="2" key="2">
    <citation type="journal article" date="2021" name="PeerJ">
        <title>Extensive microbial diversity within the chicken gut microbiome revealed by metagenomics and culture.</title>
        <authorList>
            <person name="Gilroy R."/>
            <person name="Ravi A."/>
            <person name="Getino M."/>
            <person name="Pursley I."/>
            <person name="Horton D.L."/>
            <person name="Alikhan N.F."/>
            <person name="Baker D."/>
            <person name="Gharbi K."/>
            <person name="Hall N."/>
            <person name="Watson M."/>
            <person name="Adriaenssens E.M."/>
            <person name="Foster-Nyarko E."/>
            <person name="Jarju S."/>
            <person name="Secka A."/>
            <person name="Antonio M."/>
            <person name="Oren A."/>
            <person name="Chaudhuri R.R."/>
            <person name="La Ragione R."/>
            <person name="Hildebrand F."/>
            <person name="Pallen M.J."/>
        </authorList>
    </citation>
    <scope>NUCLEOTIDE SEQUENCE</scope>
    <source>
        <strain evidence="2">ChiGjej1B1-1684</strain>
    </source>
</reference>
<feature type="transmembrane region" description="Helical" evidence="1">
    <location>
        <begin position="81"/>
        <end position="101"/>
    </location>
</feature>
<proteinExistence type="predicted"/>
<keyword evidence="1" id="KW-0472">Membrane</keyword>
<feature type="transmembrane region" description="Helical" evidence="1">
    <location>
        <begin position="182"/>
        <end position="204"/>
    </location>
</feature>
<evidence type="ECO:0000313" key="2">
    <source>
        <dbReference type="EMBL" id="HIU49775.1"/>
    </source>
</evidence>
<dbReference type="AlphaFoldDB" id="A0A9D1S7I8"/>
<protein>
    <submittedName>
        <fullName evidence="2">ABC-2 transporter permease</fullName>
    </submittedName>
</protein>
<keyword evidence="1" id="KW-1133">Transmembrane helix</keyword>
<feature type="transmembrane region" description="Helical" evidence="1">
    <location>
        <begin position="113"/>
        <end position="138"/>
    </location>
</feature>
<evidence type="ECO:0000313" key="3">
    <source>
        <dbReference type="Proteomes" id="UP000824118"/>
    </source>
</evidence>
<accession>A0A9D1S7I8</accession>
<name>A0A9D1S7I8_9FIRM</name>
<dbReference type="Proteomes" id="UP000824118">
    <property type="component" value="Unassembled WGS sequence"/>
</dbReference>
<evidence type="ECO:0000256" key="1">
    <source>
        <dbReference type="SAM" id="Phobius"/>
    </source>
</evidence>
<dbReference type="InterPro" id="IPR025699">
    <property type="entry name" value="ABC2_memb-like"/>
</dbReference>
<dbReference type="EMBL" id="DVNG01000031">
    <property type="protein sequence ID" value="HIU49775.1"/>
    <property type="molecule type" value="Genomic_DNA"/>
</dbReference>
<comment type="caution">
    <text evidence="2">The sequence shown here is derived from an EMBL/GenBank/DDBJ whole genome shotgun (WGS) entry which is preliminary data.</text>
</comment>
<keyword evidence="1" id="KW-0812">Transmembrane</keyword>